<dbReference type="AlphaFoldDB" id="A0A395MRN5"/>
<name>A0A395MRN5_9HYPO</name>
<reference evidence="1 2" key="1">
    <citation type="journal article" date="2018" name="PLoS Pathog.">
        <title>Evolution of structural diversity of trichothecenes, a family of toxins produced by plant pathogenic and entomopathogenic fungi.</title>
        <authorList>
            <person name="Proctor R.H."/>
            <person name="McCormick S.P."/>
            <person name="Kim H.S."/>
            <person name="Cardoza R.E."/>
            <person name="Stanley A.M."/>
            <person name="Lindo L."/>
            <person name="Kelly A."/>
            <person name="Brown D.W."/>
            <person name="Lee T."/>
            <person name="Vaughan M.M."/>
            <person name="Alexander N.J."/>
            <person name="Busman M."/>
            <person name="Gutierrez S."/>
        </authorList>
    </citation>
    <scope>NUCLEOTIDE SEQUENCE [LARGE SCALE GENOMIC DNA]</scope>
    <source>
        <strain evidence="1 2">NRRL 13405</strain>
    </source>
</reference>
<dbReference type="Proteomes" id="UP000265631">
    <property type="component" value="Unassembled WGS sequence"/>
</dbReference>
<evidence type="ECO:0000313" key="2">
    <source>
        <dbReference type="Proteomes" id="UP000265631"/>
    </source>
</evidence>
<evidence type="ECO:0000313" key="1">
    <source>
        <dbReference type="EMBL" id="RFN50225.1"/>
    </source>
</evidence>
<proteinExistence type="predicted"/>
<keyword evidence="2" id="KW-1185">Reference proteome</keyword>
<dbReference type="EMBL" id="PXXK01000143">
    <property type="protein sequence ID" value="RFN50225.1"/>
    <property type="molecule type" value="Genomic_DNA"/>
</dbReference>
<accession>A0A395MRN5</accession>
<comment type="caution">
    <text evidence="1">The sequence shown here is derived from an EMBL/GenBank/DDBJ whole genome shotgun (WGS) entry which is preliminary data.</text>
</comment>
<protein>
    <submittedName>
        <fullName evidence="1">Uncharacterized protein</fullName>
    </submittedName>
</protein>
<gene>
    <name evidence="1" type="ORF">FIE12Z_5539</name>
</gene>
<organism evidence="1 2">
    <name type="scientific">Fusarium flagelliforme</name>
    <dbReference type="NCBI Taxonomy" id="2675880"/>
    <lineage>
        <taxon>Eukaryota</taxon>
        <taxon>Fungi</taxon>
        <taxon>Dikarya</taxon>
        <taxon>Ascomycota</taxon>
        <taxon>Pezizomycotina</taxon>
        <taxon>Sordariomycetes</taxon>
        <taxon>Hypocreomycetidae</taxon>
        <taxon>Hypocreales</taxon>
        <taxon>Nectriaceae</taxon>
        <taxon>Fusarium</taxon>
        <taxon>Fusarium incarnatum-equiseti species complex</taxon>
    </lineage>
</organism>
<sequence length="102" mass="11455">MGPYEQRYAAAIEREQFANPEMSVLNRCADLSGKGLDVRFNDGSYDTLIIHTRPWRCYYLGGFGSLYDFEALLDTEVSALCDVKTPQNYSTTGLDVIDAVED</sequence>